<reference evidence="2" key="1">
    <citation type="submission" date="2021-01" db="EMBL/GenBank/DDBJ databases">
        <title>Genome sequence of Phenylobacterium sp. 20VBR1 isolated from a valley glaceir, Ny-Alesund, Svalbard.</title>
        <authorList>
            <person name="Thomas F.A."/>
            <person name="Krishnan K.P."/>
            <person name="Sinha R.K."/>
        </authorList>
    </citation>
    <scope>NUCLEOTIDE SEQUENCE</scope>
    <source>
        <strain evidence="2">20VBR1</strain>
    </source>
</reference>
<evidence type="ECO:0000313" key="2">
    <source>
        <dbReference type="EMBL" id="QQZ50260.1"/>
    </source>
</evidence>
<keyword evidence="1" id="KW-1133">Transmembrane helix</keyword>
<proteinExistence type="predicted"/>
<evidence type="ECO:0000256" key="1">
    <source>
        <dbReference type="SAM" id="Phobius"/>
    </source>
</evidence>
<protein>
    <submittedName>
        <fullName evidence="2">Uncharacterized protein</fullName>
    </submittedName>
</protein>
<sequence>MSGVFEDQGTLPHVAPRTEPNPFDLVRPFVWLAAFAFFVGFATYMLAGAGSVASAYSRTHAAAPISAQQIDWDSRRAI</sequence>
<dbReference type="AlphaFoldDB" id="A0A974P4J8"/>
<dbReference type="EMBL" id="CP068570">
    <property type="protein sequence ID" value="QQZ50260.1"/>
    <property type="molecule type" value="Genomic_DNA"/>
</dbReference>
<organism evidence="2">
    <name type="scientific">Phenylobacterium glaciei</name>
    <dbReference type="NCBI Taxonomy" id="2803784"/>
    <lineage>
        <taxon>Bacteria</taxon>
        <taxon>Pseudomonadati</taxon>
        <taxon>Pseudomonadota</taxon>
        <taxon>Alphaproteobacteria</taxon>
        <taxon>Caulobacterales</taxon>
        <taxon>Caulobacteraceae</taxon>
        <taxon>Phenylobacterium</taxon>
    </lineage>
</organism>
<accession>A0A974P4J8</accession>
<feature type="transmembrane region" description="Helical" evidence="1">
    <location>
        <begin position="29"/>
        <end position="49"/>
    </location>
</feature>
<name>A0A974P4J8_9CAUL</name>
<keyword evidence="1" id="KW-0472">Membrane</keyword>
<keyword evidence="1" id="KW-0812">Transmembrane</keyword>
<gene>
    <name evidence="2" type="ORF">JKL49_00555</name>
</gene>